<dbReference type="RefSeq" id="WP_066736857.1">
    <property type="nucleotide sequence ID" value="NZ_JAJCIQ010000002.1"/>
</dbReference>
<keyword evidence="2" id="KW-1185">Reference proteome</keyword>
<comment type="caution">
    <text evidence="1">The sequence shown here is derived from an EMBL/GenBank/DDBJ whole genome shotgun (WGS) entry which is preliminary data.</text>
</comment>
<evidence type="ECO:0000313" key="2">
    <source>
        <dbReference type="Proteomes" id="UP001299546"/>
    </source>
</evidence>
<proteinExistence type="predicted"/>
<accession>A0ABS8DDI4</accession>
<name>A0ABS8DDI4_9FIRM</name>
<dbReference type="Proteomes" id="UP001299546">
    <property type="component" value="Unassembled WGS sequence"/>
</dbReference>
<organism evidence="1 2">
    <name type="scientific">Bariatricus massiliensis</name>
    <dbReference type="NCBI Taxonomy" id="1745713"/>
    <lineage>
        <taxon>Bacteria</taxon>
        <taxon>Bacillati</taxon>
        <taxon>Bacillota</taxon>
        <taxon>Clostridia</taxon>
        <taxon>Lachnospirales</taxon>
        <taxon>Lachnospiraceae</taxon>
        <taxon>Bariatricus</taxon>
    </lineage>
</organism>
<gene>
    <name evidence="1" type="ORF">LIZ65_04185</name>
</gene>
<sequence length="64" mass="7401">MSDDRMSEIPIGFALSLAMNREALDVYTRMGDAERDEIVEKSRQVKSKEEMERLVDGLGQDKYF</sequence>
<reference evidence="1 2" key="1">
    <citation type="submission" date="2021-10" db="EMBL/GenBank/DDBJ databases">
        <title>Collection of gut derived symbiotic bacterial strains cultured from healthy donors.</title>
        <authorList>
            <person name="Lin H."/>
            <person name="Littmann E."/>
            <person name="Kohout C."/>
            <person name="Pamer E.G."/>
        </authorList>
    </citation>
    <scope>NUCLEOTIDE SEQUENCE [LARGE SCALE GENOMIC DNA]</scope>
    <source>
        <strain evidence="1 2">DFI.1.165</strain>
    </source>
</reference>
<dbReference type="EMBL" id="JAJCIS010000002">
    <property type="protein sequence ID" value="MCB7386478.1"/>
    <property type="molecule type" value="Genomic_DNA"/>
</dbReference>
<evidence type="ECO:0000313" key="1">
    <source>
        <dbReference type="EMBL" id="MCB7386478.1"/>
    </source>
</evidence>
<protein>
    <submittedName>
        <fullName evidence="1">Uncharacterized protein</fullName>
    </submittedName>
</protein>